<comment type="caution">
    <text evidence="2">The sequence shown here is derived from an EMBL/GenBank/DDBJ whole genome shotgun (WGS) entry which is preliminary data.</text>
</comment>
<feature type="compositionally biased region" description="Low complexity" evidence="1">
    <location>
        <begin position="42"/>
        <end position="68"/>
    </location>
</feature>
<proteinExistence type="predicted"/>
<sequence>MPVNGTTPRIQGMDNIRVHLNLHPGMRAIWDQTQDARYLYVSKTSDTSTTPTQQPSSSAPSYNRSSTPTEPFEWHTLPQKTHPTPRRSTPRPSSSS</sequence>
<dbReference type="Proteomes" id="UP001556367">
    <property type="component" value="Unassembled WGS sequence"/>
</dbReference>
<evidence type="ECO:0000313" key="2">
    <source>
        <dbReference type="EMBL" id="KAL0957231.1"/>
    </source>
</evidence>
<gene>
    <name evidence="2" type="ORF">HGRIS_001045</name>
</gene>
<reference evidence="3" key="1">
    <citation type="submission" date="2024-06" db="EMBL/GenBank/DDBJ databases">
        <title>Multi-omics analyses provide insights into the biosynthesis of the anticancer antibiotic pleurotin in Hohenbuehelia grisea.</title>
        <authorList>
            <person name="Weaver J.A."/>
            <person name="Alberti F."/>
        </authorList>
    </citation>
    <scope>NUCLEOTIDE SEQUENCE [LARGE SCALE GENOMIC DNA]</scope>
    <source>
        <strain evidence="3">T-177</strain>
    </source>
</reference>
<dbReference type="EMBL" id="JASNQZ010000005">
    <property type="protein sequence ID" value="KAL0957231.1"/>
    <property type="molecule type" value="Genomic_DNA"/>
</dbReference>
<organism evidence="2 3">
    <name type="scientific">Hohenbuehelia grisea</name>
    <dbReference type="NCBI Taxonomy" id="104357"/>
    <lineage>
        <taxon>Eukaryota</taxon>
        <taxon>Fungi</taxon>
        <taxon>Dikarya</taxon>
        <taxon>Basidiomycota</taxon>
        <taxon>Agaricomycotina</taxon>
        <taxon>Agaricomycetes</taxon>
        <taxon>Agaricomycetidae</taxon>
        <taxon>Agaricales</taxon>
        <taxon>Pleurotineae</taxon>
        <taxon>Pleurotaceae</taxon>
        <taxon>Hohenbuehelia</taxon>
    </lineage>
</organism>
<keyword evidence="3" id="KW-1185">Reference proteome</keyword>
<accession>A0ABR3JNU7</accession>
<name>A0ABR3JNU7_9AGAR</name>
<evidence type="ECO:0000256" key="1">
    <source>
        <dbReference type="SAM" id="MobiDB-lite"/>
    </source>
</evidence>
<protein>
    <submittedName>
        <fullName evidence="2">Uncharacterized protein</fullName>
    </submittedName>
</protein>
<feature type="region of interest" description="Disordered" evidence="1">
    <location>
        <begin position="41"/>
        <end position="96"/>
    </location>
</feature>
<evidence type="ECO:0000313" key="3">
    <source>
        <dbReference type="Proteomes" id="UP001556367"/>
    </source>
</evidence>